<name>A0AAN8WIJ0_9MAGN</name>
<dbReference type="PANTHER" id="PTHR48153:SF4">
    <property type="entry name" value="UBIQUITIN CARBOXYL-TERMINAL HYDROLASE MUG105"/>
    <property type="match status" value="1"/>
</dbReference>
<dbReference type="GO" id="GO:0019783">
    <property type="term" value="F:ubiquitin-like protein peptidase activity"/>
    <property type="evidence" value="ECO:0007669"/>
    <property type="project" value="TreeGrafter"/>
</dbReference>
<dbReference type="Pfam" id="PF07910">
    <property type="entry name" value="Peptidase_C78"/>
    <property type="match status" value="2"/>
</dbReference>
<feature type="domain" description="UFSP1/2/DUB catalytic" evidence="2">
    <location>
        <begin position="141"/>
        <end position="254"/>
    </location>
</feature>
<proteinExistence type="predicted"/>
<evidence type="ECO:0000313" key="3">
    <source>
        <dbReference type="EMBL" id="KAK6947173.1"/>
    </source>
</evidence>
<keyword evidence="4" id="KW-1185">Reference proteome</keyword>
<dbReference type="Proteomes" id="UP001370490">
    <property type="component" value="Unassembled WGS sequence"/>
</dbReference>
<dbReference type="EMBL" id="JBAMMX010000001">
    <property type="protein sequence ID" value="KAK6947173.1"/>
    <property type="molecule type" value="Genomic_DNA"/>
</dbReference>
<dbReference type="AlphaFoldDB" id="A0AAN8WIJ0"/>
<gene>
    <name evidence="3" type="ORF">RJ641_000646</name>
</gene>
<comment type="caution">
    <text evidence="3">The sequence shown here is derived from an EMBL/GenBank/DDBJ whole genome shotgun (WGS) entry which is preliminary data.</text>
</comment>
<keyword evidence="1" id="KW-0378">Hydrolase</keyword>
<accession>A0AAN8WIJ0</accession>
<feature type="domain" description="UFSP1/2/DUB catalytic" evidence="2">
    <location>
        <begin position="325"/>
        <end position="428"/>
    </location>
</feature>
<dbReference type="InterPro" id="IPR012462">
    <property type="entry name" value="UFSP1/2_DUB_cat"/>
</dbReference>
<dbReference type="Gene3D" id="3.90.70.130">
    <property type="match status" value="2"/>
</dbReference>
<evidence type="ECO:0000256" key="1">
    <source>
        <dbReference type="ARBA" id="ARBA00022801"/>
    </source>
</evidence>
<dbReference type="PANTHER" id="PTHR48153">
    <property type="entry name" value="UFM1-SPECIFIC PROTEASE 2"/>
    <property type="match status" value="1"/>
</dbReference>
<reference evidence="3 4" key="1">
    <citation type="submission" date="2023-12" db="EMBL/GenBank/DDBJ databases">
        <title>A high-quality genome assembly for Dillenia turbinata (Dilleniales).</title>
        <authorList>
            <person name="Chanderbali A."/>
        </authorList>
    </citation>
    <scope>NUCLEOTIDE SEQUENCE [LARGE SCALE GENOMIC DNA]</scope>
    <source>
        <strain evidence="3">LSX21</strain>
        <tissue evidence="3">Leaf</tissue>
    </source>
</reference>
<evidence type="ECO:0000259" key="2">
    <source>
        <dbReference type="Pfam" id="PF07910"/>
    </source>
</evidence>
<sequence length="453" mass="50876">MGLLVEHVTEINGFVRKEMDEQACPICQIVLPLSQLERHVNHHFDEEEQKMDILLAQELAASEESPPATMKNLKIDGISFTAATSGGPRIPKIPTKLCINEEVAQLLSLQTRSRFHRVKDGLITLLGRCLELEANDTISILTGHVEHFQSLMSEDVGWGCGWRNIQMLSSHLLALRRDAREVLFGGSGFVPEIPFLQRWLEIAWEKGFDIAGSEQFNGKIYGSKKWIGTTECAALFCSFGLRARVVDFASKEIISQMLSKASSNLGIQVVQISDGIQIKKGRICGPMDKYLVKGDSDAQVEGSSSHGNSMYPSMTLKGYLSGKAKGQHAFFDWIWNYFSDNKSTKSGKPRVILSNKTPLYFQHDGHSRTIVGIQLKQQLNGMQQANLLVLDPSHDTEVLERSLNENFGWQKLLKRGFHAFRKQAYQLCYIQPGVAHGDELEQLKTIKSELWEI</sequence>
<organism evidence="3 4">
    <name type="scientific">Dillenia turbinata</name>
    <dbReference type="NCBI Taxonomy" id="194707"/>
    <lineage>
        <taxon>Eukaryota</taxon>
        <taxon>Viridiplantae</taxon>
        <taxon>Streptophyta</taxon>
        <taxon>Embryophyta</taxon>
        <taxon>Tracheophyta</taxon>
        <taxon>Spermatophyta</taxon>
        <taxon>Magnoliopsida</taxon>
        <taxon>eudicotyledons</taxon>
        <taxon>Gunneridae</taxon>
        <taxon>Pentapetalae</taxon>
        <taxon>Dilleniales</taxon>
        <taxon>Dilleniaceae</taxon>
        <taxon>Dillenia</taxon>
    </lineage>
</organism>
<protein>
    <submittedName>
        <fullName evidence="3">Peptidase C78, ubiquitin fold modifier-specific peptidase 1/ 2</fullName>
    </submittedName>
</protein>
<evidence type="ECO:0000313" key="4">
    <source>
        <dbReference type="Proteomes" id="UP001370490"/>
    </source>
</evidence>